<dbReference type="AlphaFoldDB" id="A0A804IFV3"/>
<keyword evidence="1" id="KW-0812">Transmembrane</keyword>
<evidence type="ECO:0000313" key="4">
    <source>
        <dbReference type="Proteomes" id="UP000012960"/>
    </source>
</evidence>
<evidence type="ECO:0000313" key="2">
    <source>
        <dbReference type="EMBL" id="CAG1851172.1"/>
    </source>
</evidence>
<dbReference type="EMBL" id="HG996468">
    <property type="protein sequence ID" value="CAG1851172.1"/>
    <property type="molecule type" value="Genomic_DNA"/>
</dbReference>
<proteinExistence type="predicted"/>
<dbReference type="InParanoid" id="A0A804IFV3"/>
<dbReference type="EnsemblPlants" id="Ma03_t24650.1">
    <property type="protein sequence ID" value="Ma03_p24650.1"/>
    <property type="gene ID" value="Ma03_g24650"/>
</dbReference>
<evidence type="ECO:0000256" key="1">
    <source>
        <dbReference type="SAM" id="Phobius"/>
    </source>
</evidence>
<reference evidence="3" key="2">
    <citation type="submission" date="2021-05" db="UniProtKB">
        <authorList>
            <consortium name="EnsemblPlants"/>
        </authorList>
    </citation>
    <scope>IDENTIFICATION</scope>
    <source>
        <strain evidence="3">subsp. malaccensis</strain>
    </source>
</reference>
<feature type="transmembrane region" description="Helical" evidence="1">
    <location>
        <begin position="23"/>
        <end position="45"/>
    </location>
</feature>
<dbReference type="Gramene" id="Ma03_t24650.1">
    <property type="protein sequence ID" value="Ma03_p24650.1"/>
    <property type="gene ID" value="Ma03_g24650"/>
</dbReference>
<gene>
    <name evidence="2" type="ORF">GSMUA_193940.1</name>
</gene>
<sequence length="52" mass="5408">MPSPPPPPSCLSSLAGGSQICRYINLISTVCVLRLVLFGLAASIASPAPRER</sequence>
<evidence type="ECO:0000313" key="3">
    <source>
        <dbReference type="EnsemblPlants" id="Ma03_p24650.1"/>
    </source>
</evidence>
<accession>A0A804IFV3</accession>
<organism evidence="3 4">
    <name type="scientific">Musa acuminata subsp. malaccensis</name>
    <name type="common">Wild banana</name>
    <name type="synonym">Musa malaccensis</name>
    <dbReference type="NCBI Taxonomy" id="214687"/>
    <lineage>
        <taxon>Eukaryota</taxon>
        <taxon>Viridiplantae</taxon>
        <taxon>Streptophyta</taxon>
        <taxon>Embryophyta</taxon>
        <taxon>Tracheophyta</taxon>
        <taxon>Spermatophyta</taxon>
        <taxon>Magnoliopsida</taxon>
        <taxon>Liliopsida</taxon>
        <taxon>Zingiberales</taxon>
        <taxon>Musaceae</taxon>
        <taxon>Musa</taxon>
    </lineage>
</organism>
<keyword evidence="1" id="KW-1133">Transmembrane helix</keyword>
<keyword evidence="4" id="KW-1185">Reference proteome</keyword>
<protein>
    <submittedName>
        <fullName evidence="2">(wild Malaysian banana) hypothetical protein</fullName>
    </submittedName>
</protein>
<keyword evidence="1" id="KW-0472">Membrane</keyword>
<dbReference type="Proteomes" id="UP000012960">
    <property type="component" value="Unplaced"/>
</dbReference>
<name>A0A804IFV3_MUSAM</name>
<reference evidence="2" key="1">
    <citation type="submission" date="2021-03" db="EMBL/GenBank/DDBJ databases">
        <authorList>
            <consortium name="Genoscope - CEA"/>
            <person name="William W."/>
        </authorList>
    </citation>
    <scope>NUCLEOTIDE SEQUENCE</scope>
    <source>
        <strain evidence="2">Doubled-haploid Pahang</strain>
    </source>
</reference>